<dbReference type="Proteomes" id="UP000283374">
    <property type="component" value="Unassembled WGS sequence"/>
</dbReference>
<feature type="region of interest" description="Disordered" evidence="1">
    <location>
        <begin position="159"/>
        <end position="217"/>
    </location>
</feature>
<evidence type="ECO:0000256" key="1">
    <source>
        <dbReference type="SAM" id="MobiDB-lite"/>
    </source>
</evidence>
<name>A0A413RR25_9CELL</name>
<keyword evidence="3" id="KW-1185">Reference proteome</keyword>
<sequence>MSTDPDQIRADIERTRTELSSDVDALSDKVSPTQAAQRQADRLKSAASSVKDRVLGSVHDGSDAVGSSASSLGDKTTALPGAARDRAAGNPLAAGLVAFGAGLLVASLLPSTRREQDLATGAKEQAAPLVEDVKGAAQDVAANLKAPAQEAAAAVKDTATDAAAHVKDQGRSAVQDVKSEATGSSPDTETPSGFTSGFASEATPDDGGGAHVARDLP</sequence>
<dbReference type="EMBL" id="QWKP01000073">
    <property type="protein sequence ID" value="RHA44439.1"/>
    <property type="molecule type" value="Genomic_DNA"/>
</dbReference>
<accession>A0A413RR25</accession>
<dbReference type="RefSeq" id="WP_118765700.1">
    <property type="nucleotide sequence ID" value="NZ_QWKP01000073.1"/>
</dbReference>
<evidence type="ECO:0000313" key="3">
    <source>
        <dbReference type="Proteomes" id="UP000283374"/>
    </source>
</evidence>
<feature type="compositionally biased region" description="Low complexity" evidence="1">
    <location>
        <begin position="63"/>
        <end position="74"/>
    </location>
</feature>
<feature type="compositionally biased region" description="Basic and acidic residues" evidence="1">
    <location>
        <begin position="39"/>
        <end position="54"/>
    </location>
</feature>
<dbReference type="InterPro" id="IPR022062">
    <property type="entry name" value="DUF3618"/>
</dbReference>
<feature type="compositionally biased region" description="Basic and acidic residues" evidence="1">
    <location>
        <begin position="1"/>
        <end position="19"/>
    </location>
</feature>
<reference evidence="2 3" key="1">
    <citation type="submission" date="2018-08" db="EMBL/GenBank/DDBJ databases">
        <title>Cellulomonas rhizosphaerae sp. nov., a novel actinomycete isolated from soil.</title>
        <authorList>
            <person name="Tian Y."/>
        </authorList>
    </citation>
    <scope>NUCLEOTIDE SEQUENCE [LARGE SCALE GENOMIC DNA]</scope>
    <source>
        <strain evidence="2 3">NEAU-TCZ24</strain>
    </source>
</reference>
<evidence type="ECO:0000313" key="2">
    <source>
        <dbReference type="EMBL" id="RHA44439.1"/>
    </source>
</evidence>
<proteinExistence type="predicted"/>
<organism evidence="2 3">
    <name type="scientific">Cellulomonas rhizosphaerae</name>
    <dbReference type="NCBI Taxonomy" id="2293719"/>
    <lineage>
        <taxon>Bacteria</taxon>
        <taxon>Bacillati</taxon>
        <taxon>Actinomycetota</taxon>
        <taxon>Actinomycetes</taxon>
        <taxon>Micrococcales</taxon>
        <taxon>Cellulomonadaceae</taxon>
        <taxon>Cellulomonas</taxon>
    </lineage>
</organism>
<dbReference type="OrthoDB" id="3218417at2"/>
<dbReference type="Pfam" id="PF12277">
    <property type="entry name" value="DUF3618"/>
    <property type="match status" value="1"/>
</dbReference>
<gene>
    <name evidence="2" type="ORF">D1825_01250</name>
</gene>
<feature type="region of interest" description="Disordered" evidence="1">
    <location>
        <begin position="1"/>
        <end position="77"/>
    </location>
</feature>
<protein>
    <submittedName>
        <fullName evidence="2">DUF3618 domain-containing protein</fullName>
    </submittedName>
</protein>
<feature type="compositionally biased region" description="Polar residues" evidence="1">
    <location>
        <begin position="181"/>
        <end position="198"/>
    </location>
</feature>
<dbReference type="AlphaFoldDB" id="A0A413RR25"/>
<comment type="caution">
    <text evidence="2">The sequence shown here is derived from an EMBL/GenBank/DDBJ whole genome shotgun (WGS) entry which is preliminary data.</text>
</comment>